<evidence type="ECO:0000256" key="1">
    <source>
        <dbReference type="SAM" id="Coils"/>
    </source>
</evidence>
<dbReference type="Proteomes" id="UP000694701">
    <property type="component" value="Unplaced"/>
</dbReference>
<keyword evidence="1" id="KW-0175">Coiled coil</keyword>
<protein>
    <submittedName>
        <fullName evidence="2">Uncharacterized protein</fullName>
    </submittedName>
</protein>
<organism evidence="2 3">
    <name type="scientific">Cyprinus carpio</name>
    <name type="common">Common carp</name>
    <dbReference type="NCBI Taxonomy" id="7962"/>
    <lineage>
        <taxon>Eukaryota</taxon>
        <taxon>Metazoa</taxon>
        <taxon>Chordata</taxon>
        <taxon>Craniata</taxon>
        <taxon>Vertebrata</taxon>
        <taxon>Euteleostomi</taxon>
        <taxon>Actinopterygii</taxon>
        <taxon>Neopterygii</taxon>
        <taxon>Teleostei</taxon>
        <taxon>Ostariophysi</taxon>
        <taxon>Cypriniformes</taxon>
        <taxon>Cyprinidae</taxon>
        <taxon>Cyprininae</taxon>
        <taxon>Cyprinus</taxon>
    </lineage>
</organism>
<feature type="coiled-coil region" evidence="1">
    <location>
        <begin position="76"/>
        <end position="145"/>
    </location>
</feature>
<dbReference type="InterPro" id="IPR004244">
    <property type="entry name" value="Transposase_22"/>
</dbReference>
<reference evidence="2" key="1">
    <citation type="submission" date="2025-08" db="UniProtKB">
        <authorList>
            <consortium name="Ensembl"/>
        </authorList>
    </citation>
    <scope>IDENTIFICATION</scope>
</reference>
<dbReference type="PANTHER" id="PTHR11505">
    <property type="entry name" value="L1 TRANSPOSABLE ELEMENT-RELATED"/>
    <property type="match status" value="1"/>
</dbReference>
<proteinExistence type="predicted"/>
<dbReference type="Gene3D" id="1.20.5.340">
    <property type="match status" value="1"/>
</dbReference>
<name>A0A8C2IAJ0_CYPCA</name>
<dbReference type="AlphaFoldDB" id="A0A8C2IAJ0"/>
<dbReference type="Gene3D" id="3.30.70.1820">
    <property type="entry name" value="L1 transposable element, RRM domain"/>
    <property type="match status" value="1"/>
</dbReference>
<sequence length="318" mass="35464">FLRGLWVCGLSRFVVMVLPLLFKVSLNSIFKQCLWVFLLSSSMASVDFKAERLVALREEMVGIFKSELQMAMTENLSQIKSELQSVKTELMATKSDVGELRGTVIEMEESLSTCTDDVAYLKSKVESLSNKVLALENKCEDLEGRSRCNNIRIIGLSEQCGTVTAASTSVLLKEALNLDKAPLIDRAHRSLNPKPKPGERPCPIIARLHYYADRVDILQRARAQQQIKIGDSTISIFPDHTAQAARASAAFNDVRRQLRDIPSIRYGLIYPALLRITTSGGVTKNFTSPGELILSATCLQNDFERSCNIKVNLTLRHK</sequence>
<dbReference type="Ensembl" id="ENSCCRT00020083960.1">
    <property type="protein sequence ID" value="ENSCCRP00020076580.1"/>
    <property type="gene ID" value="ENSCCRG00020035654.1"/>
</dbReference>
<evidence type="ECO:0000313" key="2">
    <source>
        <dbReference type="Ensembl" id="ENSCCRP00020076580.1"/>
    </source>
</evidence>
<accession>A0A8C2IAJ0</accession>
<evidence type="ECO:0000313" key="3">
    <source>
        <dbReference type="Proteomes" id="UP000694701"/>
    </source>
</evidence>